<dbReference type="Proteomes" id="UP000187059">
    <property type="component" value="Chromosome"/>
</dbReference>
<dbReference type="Pfam" id="PF00582">
    <property type="entry name" value="Usp"/>
    <property type="match status" value="1"/>
</dbReference>
<feature type="domain" description="UspA" evidence="1">
    <location>
        <begin position="1"/>
        <end position="137"/>
    </location>
</feature>
<evidence type="ECO:0000313" key="3">
    <source>
        <dbReference type="Proteomes" id="UP000187059"/>
    </source>
</evidence>
<reference evidence="2 3" key="1">
    <citation type="submission" date="2016-04" db="EMBL/GenBank/DDBJ databases">
        <title>Deep-sea bacteria in the southern Pacific.</title>
        <authorList>
            <person name="Tang K."/>
        </authorList>
    </citation>
    <scope>NUCLEOTIDE SEQUENCE [LARGE SCALE GENOMIC DNA]</scope>
    <source>
        <strain evidence="2 3">JLT2014</strain>
    </source>
</reference>
<name>A0A1P8UYK7_9RHOB</name>
<dbReference type="KEGG" id="paby:Ga0080574_TMP4125"/>
<dbReference type="Gene3D" id="3.40.50.620">
    <property type="entry name" value="HUPs"/>
    <property type="match status" value="1"/>
</dbReference>
<dbReference type="SUPFAM" id="SSF52402">
    <property type="entry name" value="Adenine nucleotide alpha hydrolases-like"/>
    <property type="match status" value="1"/>
</dbReference>
<dbReference type="AlphaFoldDB" id="A0A1P8UYK7"/>
<evidence type="ECO:0000313" key="2">
    <source>
        <dbReference type="EMBL" id="APZ54459.1"/>
    </source>
</evidence>
<gene>
    <name evidence="2" type="ORF">Ga0080574_TMP4125</name>
</gene>
<sequence>MFERIMVPVDLGHAEKLEKALLCAADLAAHYGATAVYVGVTTEQPSAIARTPAEYAKKLAAFAAEQGELRGIATDSKAYASHDPSIDLDPTLLKAVKETEADLVVMASHIPNVADRFWPANGGSIATHADVSVMLVR</sequence>
<proteinExistence type="predicted"/>
<dbReference type="RefSeq" id="WP_076703963.1">
    <property type="nucleotide sequence ID" value="NZ_CP015093.1"/>
</dbReference>
<dbReference type="EMBL" id="CP015093">
    <property type="protein sequence ID" value="APZ54459.1"/>
    <property type="molecule type" value="Genomic_DNA"/>
</dbReference>
<accession>A0A1P8UYK7</accession>
<dbReference type="InterPro" id="IPR006016">
    <property type="entry name" value="UspA"/>
</dbReference>
<dbReference type="STRING" id="1250539.Ga0080574_TMP4125"/>
<protein>
    <submittedName>
        <fullName evidence="2">Universal stress protein UspA-like protein</fullName>
    </submittedName>
</protein>
<dbReference type="OrthoDB" id="9792500at2"/>
<organism evidence="2 3">
    <name type="scientific">Salipiger abyssi</name>
    <dbReference type="NCBI Taxonomy" id="1250539"/>
    <lineage>
        <taxon>Bacteria</taxon>
        <taxon>Pseudomonadati</taxon>
        <taxon>Pseudomonadota</taxon>
        <taxon>Alphaproteobacteria</taxon>
        <taxon>Rhodobacterales</taxon>
        <taxon>Roseobacteraceae</taxon>
        <taxon>Salipiger</taxon>
    </lineage>
</organism>
<keyword evidence="3" id="KW-1185">Reference proteome</keyword>
<dbReference type="InterPro" id="IPR014729">
    <property type="entry name" value="Rossmann-like_a/b/a_fold"/>
</dbReference>
<evidence type="ECO:0000259" key="1">
    <source>
        <dbReference type="Pfam" id="PF00582"/>
    </source>
</evidence>